<dbReference type="RefSeq" id="WP_075014045.1">
    <property type="nucleotide sequence ID" value="NZ_FOWE01000006.1"/>
</dbReference>
<accession>A0A1I5GAY9</accession>
<proteinExistence type="predicted"/>
<dbReference type="SUPFAM" id="SSF48317">
    <property type="entry name" value="Acid phosphatase/Vanadium-dependent haloperoxidase"/>
    <property type="match status" value="1"/>
</dbReference>
<dbReference type="InterPro" id="IPR006311">
    <property type="entry name" value="TAT_signal"/>
</dbReference>
<dbReference type="CDD" id="cd03398">
    <property type="entry name" value="PAP2_haloperoxidase"/>
    <property type="match status" value="1"/>
</dbReference>
<feature type="region of interest" description="Disordered" evidence="1">
    <location>
        <begin position="1"/>
        <end position="31"/>
    </location>
</feature>
<reference evidence="4" key="1">
    <citation type="submission" date="2016-10" db="EMBL/GenBank/DDBJ databases">
        <authorList>
            <person name="Varghese N."/>
            <person name="Submissions S."/>
        </authorList>
    </citation>
    <scope>NUCLEOTIDE SEQUENCE [LARGE SCALE GENOMIC DNA]</scope>
    <source>
        <strain evidence="4">DSM 43161</strain>
    </source>
</reference>
<feature type="transmembrane region" description="Helical" evidence="2">
    <location>
        <begin position="40"/>
        <end position="59"/>
    </location>
</feature>
<keyword evidence="2" id="KW-0812">Transmembrane</keyword>
<keyword evidence="4" id="KW-1185">Reference proteome</keyword>
<gene>
    <name evidence="3" type="ORF">SAMN05660359_02716</name>
</gene>
<dbReference type="InterPro" id="IPR036938">
    <property type="entry name" value="PAP2/HPO_sf"/>
</dbReference>
<name>A0A1I5GAY9_9ACTN</name>
<dbReference type="PANTHER" id="PTHR34599">
    <property type="entry name" value="PEROXIDASE-RELATED"/>
    <property type="match status" value="1"/>
</dbReference>
<dbReference type="AlphaFoldDB" id="A0A1I5GAY9"/>
<dbReference type="InterPro" id="IPR052559">
    <property type="entry name" value="V-haloperoxidase"/>
</dbReference>
<sequence>MTGDSVTGDPVTGAPVPPDPAGRPGDDAPAGRRVLTRRTLLGAGLLGVAGIGTGAWLAGQDTAPVRPRPRADARPAVGVPADVAHRWVGHHLALVKAHGAPAPAAAEMFAVLGIVLAAAARPGAVVVPGPLEQLRLPGPTSADPALTADAALAWLLPRRYLDSAGPVLVTAVTEAEAAIERAPAASRGPAREAGAAIGAAVLDWYVRVMAVPAAEVRPVRPPGPHSWEPTPPDHEQAVLPHWGAKPTLALAEVDVPADPPPFSTDPGSERYRLAVEVRDTVAALTDDQRAIARHWADGKWTISPPGHWLCITSRALQERGADLDLAAHTLLLLGVSQHDAFVSCWASKFRTDVLRPLTYVRRHLGDPQWLSPVPTPCFPEYTSGHATQSGAAATVLSGVLGDAPFSDPSPTGAPARSYPTFGAAAEEAAVSRLYGGIHYRNANEQGLACGRRIGATVLERYGTA</sequence>
<dbReference type="Gene3D" id="1.10.606.20">
    <property type="match status" value="1"/>
</dbReference>
<dbReference type="PANTHER" id="PTHR34599:SF1">
    <property type="entry name" value="PHOSPHATIDIC ACID PHOSPHATASE TYPE 2_HALOPEROXIDASE DOMAIN-CONTAINING PROTEIN"/>
    <property type="match status" value="1"/>
</dbReference>
<keyword evidence="2" id="KW-1133">Transmembrane helix</keyword>
<keyword evidence="2" id="KW-0472">Membrane</keyword>
<evidence type="ECO:0000313" key="3">
    <source>
        <dbReference type="EMBL" id="SFO33102.1"/>
    </source>
</evidence>
<organism evidence="3 4">
    <name type="scientific">Geodermatophilus obscurus</name>
    <dbReference type="NCBI Taxonomy" id="1861"/>
    <lineage>
        <taxon>Bacteria</taxon>
        <taxon>Bacillati</taxon>
        <taxon>Actinomycetota</taxon>
        <taxon>Actinomycetes</taxon>
        <taxon>Geodermatophilales</taxon>
        <taxon>Geodermatophilaceae</taxon>
        <taxon>Geodermatophilus</taxon>
    </lineage>
</organism>
<evidence type="ECO:0000313" key="4">
    <source>
        <dbReference type="Proteomes" id="UP000183642"/>
    </source>
</evidence>
<dbReference type="Proteomes" id="UP000183642">
    <property type="component" value="Unassembled WGS sequence"/>
</dbReference>
<protein>
    <submittedName>
        <fullName evidence="3">PAP2 superfamily protein</fullName>
    </submittedName>
</protein>
<dbReference type="EMBL" id="FOWE01000006">
    <property type="protein sequence ID" value="SFO33102.1"/>
    <property type="molecule type" value="Genomic_DNA"/>
</dbReference>
<dbReference type="PROSITE" id="PS51318">
    <property type="entry name" value="TAT"/>
    <property type="match status" value="1"/>
</dbReference>
<evidence type="ECO:0000256" key="2">
    <source>
        <dbReference type="SAM" id="Phobius"/>
    </source>
</evidence>
<evidence type="ECO:0000256" key="1">
    <source>
        <dbReference type="SAM" id="MobiDB-lite"/>
    </source>
</evidence>
<dbReference type="OrthoDB" id="103227at2"/>